<dbReference type="Pfam" id="PF08386">
    <property type="entry name" value="Abhydrolase_4"/>
    <property type="match status" value="1"/>
</dbReference>
<accession>A0A7W9V079</accession>
<evidence type="ECO:0000256" key="1">
    <source>
        <dbReference type="ARBA" id="ARBA00010088"/>
    </source>
</evidence>
<evidence type="ECO:0000256" key="4">
    <source>
        <dbReference type="SAM" id="MobiDB-lite"/>
    </source>
</evidence>
<organism evidence="8 9">
    <name type="scientific">Streptomyces zagrosensis</name>
    <dbReference type="NCBI Taxonomy" id="1042984"/>
    <lineage>
        <taxon>Bacteria</taxon>
        <taxon>Bacillati</taxon>
        <taxon>Actinomycetota</taxon>
        <taxon>Actinomycetes</taxon>
        <taxon>Kitasatosporales</taxon>
        <taxon>Streptomycetaceae</taxon>
        <taxon>Streptomyces</taxon>
    </lineage>
</organism>
<sequence>MASAITLAPALPLPPAHAAATGASTTSARTTPAGSHGIPDIPDIAGIADSPGSSGSLDSPDSPGGIDFGDCPASVPAPPGAERVECGTVRVPLDWARPAGPQLHIAVSRVRASGTSAERRGALLVNPGGPGGSGLPYAVTKRAKLPEQVRRAYDVIGFDPRGVGHSAPANCGPMGGLFEDSGTDPLPKDTDSERRHLASLRQLARDCATGAGKALRHLSTEATARDMDAIRAALGERRTHFLGVSYGSYLGAAYAALFPERTGRMVLDSVVGPWGWHDFDLRQARALVRQREVLFGWLARDPERYGLGATATEVRASYQRVRDGLAARPVDGFGPAAFDRAVYRALGRTERWAPLGDGLRDYLRAGNVASLRPKESFDGASSRNYEAANRIVKCADGPGPSPRRVISDIRALRRLDPQPLLTGLEATACAYWHHHPRQRTPLGSRNAAPALLVASEHDPVTPLEGARQLATRMPGSRLITLRNDYSHGVFASRGNPCVDRATAAYLLTGALPTPGLTCEGPGLP</sequence>
<comment type="caution">
    <text evidence="8">The sequence shown here is derived from an EMBL/GenBank/DDBJ whole genome shotgun (WGS) entry which is preliminary data.</text>
</comment>
<evidence type="ECO:0000256" key="5">
    <source>
        <dbReference type="SAM" id="SignalP"/>
    </source>
</evidence>
<dbReference type="Gene3D" id="3.40.50.1820">
    <property type="entry name" value="alpha/beta hydrolase"/>
    <property type="match status" value="1"/>
</dbReference>
<feature type="chain" id="PRO_5031435335" evidence="5">
    <location>
        <begin position="19"/>
        <end position="524"/>
    </location>
</feature>
<keyword evidence="2 5" id="KW-0732">Signal</keyword>
<dbReference type="InterPro" id="IPR029058">
    <property type="entry name" value="AB_hydrolase_fold"/>
</dbReference>
<dbReference type="Pfam" id="PF00561">
    <property type="entry name" value="Abhydrolase_1"/>
    <property type="match status" value="1"/>
</dbReference>
<dbReference type="SUPFAM" id="SSF53474">
    <property type="entry name" value="alpha/beta-Hydrolases"/>
    <property type="match status" value="1"/>
</dbReference>
<evidence type="ECO:0000313" key="8">
    <source>
        <dbReference type="EMBL" id="MBB5937860.1"/>
    </source>
</evidence>
<dbReference type="InterPro" id="IPR000073">
    <property type="entry name" value="AB_hydrolase_1"/>
</dbReference>
<evidence type="ECO:0000313" key="9">
    <source>
        <dbReference type="Proteomes" id="UP000588098"/>
    </source>
</evidence>
<dbReference type="RefSeq" id="WP_184575133.1">
    <property type="nucleotide sequence ID" value="NZ_JACHJL010000013.1"/>
</dbReference>
<keyword evidence="3" id="KW-0378">Hydrolase</keyword>
<evidence type="ECO:0000256" key="3">
    <source>
        <dbReference type="ARBA" id="ARBA00022801"/>
    </source>
</evidence>
<evidence type="ECO:0000256" key="2">
    <source>
        <dbReference type="ARBA" id="ARBA00022729"/>
    </source>
</evidence>
<dbReference type="GO" id="GO:0016787">
    <property type="term" value="F:hydrolase activity"/>
    <property type="evidence" value="ECO:0007669"/>
    <property type="project" value="UniProtKB-KW"/>
</dbReference>
<gene>
    <name evidence="8" type="ORF">FHS42_004944</name>
</gene>
<dbReference type="PANTHER" id="PTHR43248">
    <property type="entry name" value="2-SUCCINYL-6-HYDROXY-2,4-CYCLOHEXADIENE-1-CARBOXYLATE SYNTHASE"/>
    <property type="match status" value="1"/>
</dbReference>
<dbReference type="AlphaFoldDB" id="A0A7W9V079"/>
<evidence type="ECO:0000259" key="7">
    <source>
        <dbReference type="Pfam" id="PF08386"/>
    </source>
</evidence>
<feature type="signal peptide" evidence="5">
    <location>
        <begin position="1"/>
        <end position="18"/>
    </location>
</feature>
<feature type="domain" description="AB hydrolase-1" evidence="6">
    <location>
        <begin position="122"/>
        <end position="286"/>
    </location>
</feature>
<dbReference type="EMBL" id="JACHJL010000013">
    <property type="protein sequence ID" value="MBB5937860.1"/>
    <property type="molecule type" value="Genomic_DNA"/>
</dbReference>
<feature type="region of interest" description="Disordered" evidence="4">
    <location>
        <begin position="14"/>
        <end position="79"/>
    </location>
</feature>
<proteinExistence type="inferred from homology"/>
<dbReference type="Proteomes" id="UP000588098">
    <property type="component" value="Unassembled WGS sequence"/>
</dbReference>
<feature type="domain" description="Peptidase S33 tripeptidyl aminopeptidase-like C-terminal" evidence="7">
    <location>
        <begin position="427"/>
        <end position="518"/>
    </location>
</feature>
<evidence type="ECO:0000259" key="6">
    <source>
        <dbReference type="Pfam" id="PF00561"/>
    </source>
</evidence>
<dbReference type="InterPro" id="IPR051601">
    <property type="entry name" value="Serine_prot/Carboxylest_S33"/>
</dbReference>
<dbReference type="InterPro" id="IPR013595">
    <property type="entry name" value="Pept_S33_TAP-like_C"/>
</dbReference>
<reference evidence="8 9" key="1">
    <citation type="submission" date="2020-08" db="EMBL/GenBank/DDBJ databases">
        <title>Genomic Encyclopedia of Type Strains, Phase III (KMG-III): the genomes of soil and plant-associated and newly described type strains.</title>
        <authorList>
            <person name="Whitman W."/>
        </authorList>
    </citation>
    <scope>NUCLEOTIDE SEQUENCE [LARGE SCALE GENOMIC DNA]</scope>
    <source>
        <strain evidence="8 9">CECT 8305</strain>
    </source>
</reference>
<dbReference type="PANTHER" id="PTHR43248:SF29">
    <property type="entry name" value="TRIPEPTIDYL AMINOPEPTIDASE"/>
    <property type="match status" value="1"/>
</dbReference>
<name>A0A7W9V079_9ACTN</name>
<feature type="compositionally biased region" description="Low complexity" evidence="4">
    <location>
        <begin position="14"/>
        <end position="65"/>
    </location>
</feature>
<protein>
    <submittedName>
        <fullName evidence="8">Pimeloyl-ACP methyl ester carboxylesterase</fullName>
    </submittedName>
</protein>
<keyword evidence="9" id="KW-1185">Reference proteome</keyword>
<comment type="similarity">
    <text evidence="1">Belongs to the peptidase S33 family.</text>
</comment>